<dbReference type="GO" id="GO:0007292">
    <property type="term" value="P:female gamete generation"/>
    <property type="evidence" value="ECO:0007669"/>
    <property type="project" value="UniProtKB-ARBA"/>
</dbReference>
<dbReference type="GO" id="GO:1904115">
    <property type="term" value="C:axon cytoplasm"/>
    <property type="evidence" value="ECO:0007669"/>
    <property type="project" value="GOC"/>
</dbReference>
<gene>
    <name evidence="13" type="primary">kif5c</name>
    <name evidence="13" type="ORF">DAT39_011551</name>
</gene>
<evidence type="ECO:0000256" key="5">
    <source>
        <dbReference type="ARBA" id="ARBA00022840"/>
    </source>
</evidence>
<evidence type="ECO:0000313" key="14">
    <source>
        <dbReference type="Proteomes" id="UP000727407"/>
    </source>
</evidence>
<evidence type="ECO:0000256" key="2">
    <source>
        <dbReference type="ARBA" id="ARBA00022490"/>
    </source>
</evidence>
<dbReference type="GO" id="GO:0032991">
    <property type="term" value="C:protein-containing complex"/>
    <property type="evidence" value="ECO:0007669"/>
    <property type="project" value="UniProtKB-ARBA"/>
</dbReference>
<protein>
    <recommendedName>
        <fullName evidence="10">Kinesin-like protein</fullName>
    </recommendedName>
</protein>
<name>A0A8J4U385_CLAMG</name>
<evidence type="ECO:0000256" key="1">
    <source>
        <dbReference type="ARBA" id="ARBA00004245"/>
    </source>
</evidence>
<dbReference type="Gene3D" id="6.10.250.1590">
    <property type="match status" value="1"/>
</dbReference>
<feature type="coiled-coil region" evidence="11">
    <location>
        <begin position="702"/>
        <end position="788"/>
    </location>
</feature>
<evidence type="ECO:0000256" key="10">
    <source>
        <dbReference type="RuleBase" id="RU000394"/>
    </source>
</evidence>
<feature type="binding site" evidence="9">
    <location>
        <begin position="83"/>
        <end position="90"/>
    </location>
    <ligand>
        <name>ATP</name>
        <dbReference type="ChEBI" id="CHEBI:30616"/>
    </ligand>
</feature>
<dbReference type="InterPro" id="IPR001752">
    <property type="entry name" value="Kinesin_motor_dom"/>
</dbReference>
<dbReference type="CDD" id="cd23649">
    <property type="entry name" value="Khc_CBD_cc"/>
    <property type="match status" value="1"/>
</dbReference>
<reference evidence="13" key="1">
    <citation type="submission" date="2020-07" db="EMBL/GenBank/DDBJ databases">
        <title>Clarias magur genome sequencing, assembly and annotation.</title>
        <authorList>
            <person name="Kushwaha B."/>
            <person name="Kumar R."/>
            <person name="Das P."/>
            <person name="Joshi C.G."/>
            <person name="Kumar D."/>
            <person name="Nagpure N.S."/>
            <person name="Pandey M."/>
            <person name="Agarwal S."/>
            <person name="Srivastava S."/>
            <person name="Singh M."/>
            <person name="Sahoo L."/>
            <person name="Jayasankar P."/>
            <person name="Meher P.K."/>
            <person name="Koringa P.G."/>
            <person name="Iquebal M.A."/>
            <person name="Das S.P."/>
            <person name="Bit A."/>
            <person name="Patnaik S."/>
            <person name="Patel N."/>
            <person name="Shah T.M."/>
            <person name="Hinsu A."/>
            <person name="Jena J.K."/>
        </authorList>
    </citation>
    <scope>NUCLEOTIDE SEQUENCE</scope>
    <source>
        <strain evidence="13">CIFAMagur01</strain>
        <tissue evidence="13">Testis</tissue>
    </source>
</reference>
<dbReference type="InterPro" id="IPR059182">
    <property type="entry name" value="Khc_C"/>
</dbReference>
<comment type="caution">
    <text evidence="13">The sequence shown here is derived from an EMBL/GenBank/DDBJ whole genome shotgun (WGS) entry which is preliminary data.</text>
</comment>
<accession>A0A8J4U385</accession>
<evidence type="ECO:0000256" key="9">
    <source>
        <dbReference type="PROSITE-ProRule" id="PRU00283"/>
    </source>
</evidence>
<dbReference type="GO" id="GO:0005874">
    <property type="term" value="C:microtubule"/>
    <property type="evidence" value="ECO:0007669"/>
    <property type="project" value="UniProtKB-KW"/>
</dbReference>
<dbReference type="GO" id="GO:0030951">
    <property type="term" value="P:establishment or maintenance of microtubule cytoskeleton polarity"/>
    <property type="evidence" value="ECO:0007669"/>
    <property type="project" value="UniProtKB-ARBA"/>
</dbReference>
<dbReference type="GO" id="GO:0005524">
    <property type="term" value="F:ATP binding"/>
    <property type="evidence" value="ECO:0007669"/>
    <property type="project" value="UniProtKB-UniRule"/>
</dbReference>
<feature type="coiled-coil region" evidence="11">
    <location>
        <begin position="579"/>
        <end position="665"/>
    </location>
</feature>
<dbReference type="PROSITE" id="PS50067">
    <property type="entry name" value="KINESIN_MOTOR_2"/>
    <property type="match status" value="1"/>
</dbReference>
<keyword evidence="4 9" id="KW-0547">Nucleotide-binding</keyword>
<dbReference type="Gene3D" id="3.40.850.10">
    <property type="entry name" value="Kinesin motor domain"/>
    <property type="match status" value="1"/>
</dbReference>
<dbReference type="SUPFAM" id="SSF52540">
    <property type="entry name" value="P-loop containing nucleoside triphosphate hydrolases"/>
    <property type="match status" value="1"/>
</dbReference>
<keyword evidence="6 11" id="KW-0175">Coiled coil</keyword>
<dbReference type="InterPro" id="IPR036961">
    <property type="entry name" value="Kinesin_motor_dom_sf"/>
</dbReference>
<feature type="non-terminal residue" evidence="13">
    <location>
        <position position="948"/>
    </location>
</feature>
<feature type="coiled-coil region" evidence="11">
    <location>
        <begin position="818"/>
        <end position="891"/>
    </location>
</feature>
<dbReference type="PANTHER" id="PTHR47968">
    <property type="entry name" value="CENTROMERE PROTEIN E"/>
    <property type="match status" value="1"/>
</dbReference>
<evidence type="ECO:0000313" key="13">
    <source>
        <dbReference type="EMBL" id="KAF5898723.1"/>
    </source>
</evidence>
<dbReference type="PANTHER" id="PTHR47968:SF36">
    <property type="entry name" value="KINESIN HEAVY CHAIN ISOFORM X1"/>
    <property type="match status" value="1"/>
</dbReference>
<comment type="similarity">
    <text evidence="9 10">Belongs to the TRAFAC class myosin-kinesin ATPase superfamily. Kinesin family.</text>
</comment>
<dbReference type="GO" id="GO:0007097">
    <property type="term" value="P:nuclear migration"/>
    <property type="evidence" value="ECO:0007669"/>
    <property type="project" value="UniProtKB-ARBA"/>
</dbReference>
<keyword evidence="14" id="KW-1185">Reference proteome</keyword>
<evidence type="ECO:0000256" key="7">
    <source>
        <dbReference type="ARBA" id="ARBA00023175"/>
    </source>
</evidence>
<comment type="subcellular location">
    <subcellularLocation>
        <location evidence="1">Cytoplasm</location>
        <location evidence="1">Cytoskeleton</location>
    </subcellularLocation>
</comment>
<dbReference type="Pfam" id="PF16975">
    <property type="entry name" value="UPAR_LY6_2"/>
    <property type="match status" value="1"/>
</dbReference>
<dbReference type="CDD" id="cd01369">
    <property type="entry name" value="KISc_KHC_KIF5"/>
    <property type="match status" value="1"/>
</dbReference>
<dbReference type="InterPro" id="IPR027417">
    <property type="entry name" value="P-loop_NTPase"/>
</dbReference>
<proteinExistence type="inferred from homology"/>
<dbReference type="FunFam" id="3.40.850.10:FF:000067">
    <property type="entry name" value="Kinesin-like protein"/>
    <property type="match status" value="1"/>
</dbReference>
<dbReference type="InterPro" id="IPR019821">
    <property type="entry name" value="Kinesin_motor_CS"/>
</dbReference>
<evidence type="ECO:0000256" key="6">
    <source>
        <dbReference type="ARBA" id="ARBA00023054"/>
    </source>
</evidence>
<evidence type="ECO:0000256" key="4">
    <source>
        <dbReference type="ARBA" id="ARBA00022741"/>
    </source>
</evidence>
<evidence type="ECO:0000256" key="3">
    <source>
        <dbReference type="ARBA" id="ARBA00022701"/>
    </source>
</evidence>
<dbReference type="PROSITE" id="PS00411">
    <property type="entry name" value="KINESIN_MOTOR_1"/>
    <property type="match status" value="1"/>
</dbReference>
<keyword evidence="5 9" id="KW-0067">ATP-binding</keyword>
<dbReference type="AlphaFoldDB" id="A0A8J4U385"/>
<dbReference type="PRINTS" id="PR00380">
    <property type="entry name" value="KINESINHEAVY"/>
</dbReference>
<evidence type="ECO:0000256" key="8">
    <source>
        <dbReference type="ARBA" id="ARBA00023212"/>
    </source>
</evidence>
<feature type="domain" description="Kinesin motor" evidence="12">
    <location>
        <begin position="6"/>
        <end position="324"/>
    </location>
</feature>
<sequence length="948" mass="108462">MEQECGVRVLCRFRPLNESEVRRGNKHSVTFRGSDTVLLCNKPYVFDRVFPPNTSQEQVYDSSAKDTVRDVLGGYNGTIFTYGQTSSGKTHTMEGRLHDPQMMGIIPRIAHDIFNHIYSMQENLEFHIKVSYFEIYLEKIRDLLDVTKTNLLVHENRNRVPYVKGCTERFVSSPEEMMGVIDDGKANRHVAVTNMNEHSSRSHSIFLINIKQEHLDTAHKLTGKLYLVDLAGSEKVSKTGAAGAVLDEAKMINKSLSALGNVISALAEGIKTHVPYRDSKMTRILQDSLGGNCRTTIVICCSPSPFNEAETRSTLLFGQRAKSIRNTVCVNVELTAAEWKKKYDKEKQKGFQMKELIDKIQAELRQWRSGVCVPTMEEKQEELHALTQIGNAVASAAPASENGQDETNISNLYKLLDNKDEEINLQTQLVEKLRLQMEVQEEFLVSSQRDCAHVQEELCSLQREIDDMRGEVKEVLSALEELALNCDRKSQKASNTACTNLTLSEQLAVKNEMLEVTRRELAELQELSAVQTRRTVDVLRVLLRDLSDMGSAIAVHEISMGCEDGVCIDEEFSVVRLFLAKLKAELKSLVNRTKQFENVHEHTSAKILDNESELASCHRLVSQYQVKIKSLTECVQKAEETKRTLEVTQRTLDEELTKLQTYESNRDVCELEKQKELLMMTHFQQSQAALVGRAGESQLKMLTQLREEFNKKQRVLDDLKQLNENLVLEQKRQLCDYESLRMEEQEKEIQLQQLTVSNEKTEQTREELRDFEETLARQLQALHDLRKMFVQDLTTRVNMSTAPDCEDEGSHMLHKHKLSFLENNLEQLTKVHKQLVRETADLRCELPKHEKRLRAMMERVKALECAVREAKQSASRERRLYQQEMDRVKDTIRAMNMACCGHAALINTRFCSTRHHMDEDGESVSVTKRCVSRDECVSTGCVQHEAHT</sequence>
<dbReference type="GO" id="GO:0098957">
    <property type="term" value="P:anterograde axonal transport of mitochondrion"/>
    <property type="evidence" value="ECO:0007669"/>
    <property type="project" value="UniProtKB-ARBA"/>
</dbReference>
<organism evidence="13 14">
    <name type="scientific">Clarias magur</name>
    <name type="common">Asian catfish</name>
    <name type="synonym">Macropteronotus magur</name>
    <dbReference type="NCBI Taxonomy" id="1594786"/>
    <lineage>
        <taxon>Eukaryota</taxon>
        <taxon>Metazoa</taxon>
        <taxon>Chordata</taxon>
        <taxon>Craniata</taxon>
        <taxon>Vertebrata</taxon>
        <taxon>Euteleostomi</taxon>
        <taxon>Actinopterygii</taxon>
        <taxon>Neopterygii</taxon>
        <taxon>Teleostei</taxon>
        <taxon>Ostariophysi</taxon>
        <taxon>Siluriformes</taxon>
        <taxon>Clariidae</taxon>
        <taxon>Clarias</taxon>
    </lineage>
</organism>
<evidence type="ECO:0000256" key="11">
    <source>
        <dbReference type="SAM" id="Coils"/>
    </source>
</evidence>
<dbReference type="GO" id="GO:0048731">
    <property type="term" value="P:system development"/>
    <property type="evidence" value="ECO:0007669"/>
    <property type="project" value="UniProtKB-ARBA"/>
</dbReference>
<dbReference type="Pfam" id="PF00225">
    <property type="entry name" value="Kinesin"/>
    <property type="match status" value="1"/>
</dbReference>
<evidence type="ECO:0000259" key="12">
    <source>
        <dbReference type="PROSITE" id="PS50067"/>
    </source>
</evidence>
<dbReference type="InterPro" id="IPR027640">
    <property type="entry name" value="Kinesin-like_fam"/>
</dbReference>
<dbReference type="GO" id="GO:0003777">
    <property type="term" value="F:microtubule motor activity"/>
    <property type="evidence" value="ECO:0007669"/>
    <property type="project" value="InterPro"/>
</dbReference>
<dbReference type="GO" id="GO:0048489">
    <property type="term" value="P:synaptic vesicle transport"/>
    <property type="evidence" value="ECO:0007669"/>
    <property type="project" value="UniProtKB-ARBA"/>
</dbReference>
<keyword evidence="2" id="KW-0963">Cytoplasm</keyword>
<keyword evidence="7 9" id="KW-0505">Motor protein</keyword>
<dbReference type="Proteomes" id="UP000727407">
    <property type="component" value="Unassembled WGS sequence"/>
</dbReference>
<keyword evidence="8" id="KW-0206">Cytoskeleton</keyword>
<dbReference type="EMBL" id="QNUK01000189">
    <property type="protein sequence ID" value="KAF5898723.1"/>
    <property type="molecule type" value="Genomic_DNA"/>
</dbReference>
<dbReference type="GO" id="GO:0008017">
    <property type="term" value="F:microtubule binding"/>
    <property type="evidence" value="ECO:0007669"/>
    <property type="project" value="InterPro"/>
</dbReference>
<keyword evidence="3 10" id="KW-0493">Microtubule</keyword>
<feature type="coiled-coil region" evidence="11">
    <location>
        <begin position="465"/>
        <end position="527"/>
    </location>
</feature>
<dbReference type="SMART" id="SM00129">
    <property type="entry name" value="KISc"/>
    <property type="match status" value="1"/>
</dbReference>
<dbReference type="OrthoDB" id="3176171at2759"/>